<feature type="non-terminal residue" evidence="1">
    <location>
        <position position="1"/>
    </location>
</feature>
<proteinExistence type="predicted"/>
<protein>
    <submittedName>
        <fullName evidence="1">Uncharacterized protein</fullName>
    </submittedName>
</protein>
<dbReference type="AlphaFoldDB" id="A0ABD2PKQ8"/>
<comment type="caution">
    <text evidence="1">The sequence shown here is derived from an EMBL/GenBank/DDBJ whole genome shotgun (WGS) entry which is preliminary data.</text>
</comment>
<evidence type="ECO:0000313" key="2">
    <source>
        <dbReference type="Proteomes" id="UP001626550"/>
    </source>
</evidence>
<gene>
    <name evidence="1" type="ORF">Ciccas_013682</name>
</gene>
<keyword evidence="2" id="KW-1185">Reference proteome</keyword>
<organism evidence="1 2">
    <name type="scientific">Cichlidogyrus casuarinus</name>
    <dbReference type="NCBI Taxonomy" id="1844966"/>
    <lineage>
        <taxon>Eukaryota</taxon>
        <taxon>Metazoa</taxon>
        <taxon>Spiralia</taxon>
        <taxon>Lophotrochozoa</taxon>
        <taxon>Platyhelminthes</taxon>
        <taxon>Monogenea</taxon>
        <taxon>Monopisthocotylea</taxon>
        <taxon>Dactylogyridea</taxon>
        <taxon>Ancyrocephalidae</taxon>
        <taxon>Cichlidogyrus</taxon>
    </lineage>
</organism>
<sequence length="128" mass="14603">FARGHPGIQNFTLNATVQNLVQGQPSYPEFQIYFRLAPTFQAAYVKPTIHHGNLFHPVHIAEYEVTKREFNLTVQTTFNTSVKSNFIGQRVEFIINVELAFTNSSRIKAIRVYETLPFSLTNTDADPL</sequence>
<feature type="non-terminal residue" evidence="1">
    <location>
        <position position="128"/>
    </location>
</feature>
<dbReference type="Proteomes" id="UP001626550">
    <property type="component" value="Unassembled WGS sequence"/>
</dbReference>
<dbReference type="EMBL" id="JBJKFK010006478">
    <property type="protein sequence ID" value="KAL3307794.1"/>
    <property type="molecule type" value="Genomic_DNA"/>
</dbReference>
<accession>A0ABD2PKQ8</accession>
<reference evidence="1 2" key="1">
    <citation type="submission" date="2024-11" db="EMBL/GenBank/DDBJ databases">
        <title>Adaptive evolution of stress response genes in parasites aligns with host niche diversity.</title>
        <authorList>
            <person name="Hahn C."/>
            <person name="Resl P."/>
        </authorList>
    </citation>
    <scope>NUCLEOTIDE SEQUENCE [LARGE SCALE GENOMIC DNA]</scope>
    <source>
        <strain evidence="1">EGGRZ-B1_66</strain>
        <tissue evidence="1">Body</tissue>
    </source>
</reference>
<evidence type="ECO:0000313" key="1">
    <source>
        <dbReference type="EMBL" id="KAL3307794.1"/>
    </source>
</evidence>
<name>A0ABD2PKQ8_9PLAT</name>